<keyword evidence="1" id="KW-1133">Transmembrane helix</keyword>
<organism evidence="2">
    <name type="scientific">marine metagenome</name>
    <dbReference type="NCBI Taxonomy" id="408172"/>
    <lineage>
        <taxon>unclassified sequences</taxon>
        <taxon>metagenomes</taxon>
        <taxon>ecological metagenomes</taxon>
    </lineage>
</organism>
<gene>
    <name evidence="2" type="ORF">METZ01_LOCUS174928</name>
</gene>
<keyword evidence="1" id="KW-0472">Membrane</keyword>
<sequence length="318" mass="34209">MGLAFRFNLRLFLLVFTDGITILPAMSFLQKRAGGSLAKLPIVTGLFVMTTIGLAADKPNWIWGPGAVKNNDTVYFRKIVQLNTKDLGPGAKQVQSAKFTMSCDNGFEAFINGKKVLAGGDWNNARTADVKKHLKAGRNVIAVRGWNEGSVAGLVGQLDITASTSRHNIINTDSSWRASRSKADGWETLGFDAKAWDTSKVTGALGDSPWGNVFAKATKGSGGTPGVPAPDQLTLAKGFKAELLHVVPKGEQGSWVALTEDHKGRLIASDQYGHLHRITPPKIGEDTSKIYIEKIDVPIGHAQGLLWAFNSLYVVVNG</sequence>
<evidence type="ECO:0000256" key="1">
    <source>
        <dbReference type="SAM" id="Phobius"/>
    </source>
</evidence>
<dbReference type="SUPFAM" id="SSF49785">
    <property type="entry name" value="Galactose-binding domain-like"/>
    <property type="match status" value="1"/>
</dbReference>
<keyword evidence="1" id="KW-0812">Transmembrane</keyword>
<dbReference type="EMBL" id="UINC01033190">
    <property type="protein sequence ID" value="SVB22074.1"/>
    <property type="molecule type" value="Genomic_DNA"/>
</dbReference>
<dbReference type="InterPro" id="IPR008979">
    <property type="entry name" value="Galactose-bd-like_sf"/>
</dbReference>
<reference evidence="2" key="1">
    <citation type="submission" date="2018-05" db="EMBL/GenBank/DDBJ databases">
        <authorList>
            <person name="Lanie J.A."/>
            <person name="Ng W.-L."/>
            <person name="Kazmierczak K.M."/>
            <person name="Andrzejewski T.M."/>
            <person name="Davidsen T.M."/>
            <person name="Wayne K.J."/>
            <person name="Tettelin H."/>
            <person name="Glass J.I."/>
            <person name="Rusch D."/>
            <person name="Podicherti R."/>
            <person name="Tsui H.-C.T."/>
            <person name="Winkler M.E."/>
        </authorList>
    </citation>
    <scope>NUCLEOTIDE SEQUENCE</scope>
</reference>
<feature type="non-terminal residue" evidence="2">
    <location>
        <position position="318"/>
    </location>
</feature>
<evidence type="ECO:0000313" key="2">
    <source>
        <dbReference type="EMBL" id="SVB22074.1"/>
    </source>
</evidence>
<name>A0A382C850_9ZZZZ</name>
<dbReference type="AlphaFoldDB" id="A0A382C850"/>
<feature type="transmembrane region" description="Helical" evidence="1">
    <location>
        <begin position="12"/>
        <end position="30"/>
    </location>
</feature>
<accession>A0A382C850</accession>
<proteinExistence type="predicted"/>
<evidence type="ECO:0008006" key="3">
    <source>
        <dbReference type="Google" id="ProtNLM"/>
    </source>
</evidence>
<dbReference type="Gene3D" id="2.60.120.260">
    <property type="entry name" value="Galactose-binding domain-like"/>
    <property type="match status" value="1"/>
</dbReference>
<protein>
    <recommendedName>
        <fullName evidence="3">3-keto-disaccharide hydrolase domain-containing protein</fullName>
    </recommendedName>
</protein>